<accession>A0A2U1CG37</accession>
<gene>
    <name evidence="9" type="ORF">C7373_101375</name>
</gene>
<dbReference type="InterPro" id="IPR052017">
    <property type="entry name" value="TSUP"/>
</dbReference>
<dbReference type="PANTHER" id="PTHR30269">
    <property type="entry name" value="TRANSMEMBRANE PROTEIN YFCA"/>
    <property type="match status" value="1"/>
</dbReference>
<dbReference type="PANTHER" id="PTHR30269:SF37">
    <property type="entry name" value="MEMBRANE TRANSPORTER PROTEIN"/>
    <property type="match status" value="1"/>
</dbReference>
<comment type="subcellular location">
    <subcellularLocation>
        <location evidence="1 8">Cell membrane</location>
        <topology evidence="1 8">Multi-pass membrane protein</topology>
    </subcellularLocation>
</comment>
<feature type="transmembrane region" description="Helical" evidence="8">
    <location>
        <begin position="164"/>
        <end position="182"/>
    </location>
</feature>
<keyword evidence="4 8" id="KW-1003">Cell membrane</keyword>
<evidence type="ECO:0000256" key="6">
    <source>
        <dbReference type="ARBA" id="ARBA00022989"/>
    </source>
</evidence>
<dbReference type="InterPro" id="IPR002781">
    <property type="entry name" value="TM_pro_TauE-like"/>
</dbReference>
<evidence type="ECO:0000313" key="9">
    <source>
        <dbReference type="EMBL" id="PVY59861.1"/>
    </source>
</evidence>
<evidence type="ECO:0000256" key="8">
    <source>
        <dbReference type="RuleBase" id="RU363041"/>
    </source>
</evidence>
<dbReference type="AlphaFoldDB" id="A0A2U1CG37"/>
<evidence type="ECO:0000256" key="7">
    <source>
        <dbReference type="ARBA" id="ARBA00023136"/>
    </source>
</evidence>
<protein>
    <recommendedName>
        <fullName evidence="8">Probable membrane transporter protein</fullName>
    </recommendedName>
</protein>
<feature type="transmembrane region" description="Helical" evidence="8">
    <location>
        <begin position="94"/>
        <end position="113"/>
    </location>
</feature>
<feature type="transmembrane region" description="Helical" evidence="8">
    <location>
        <begin position="69"/>
        <end position="88"/>
    </location>
</feature>
<evidence type="ECO:0000256" key="2">
    <source>
        <dbReference type="ARBA" id="ARBA00009142"/>
    </source>
</evidence>
<dbReference type="RefSeq" id="WP_075705107.1">
    <property type="nucleotide sequence ID" value="NZ_CAMREZ010000006.1"/>
</dbReference>
<keyword evidence="6 8" id="KW-1133">Transmembrane helix</keyword>
<dbReference type="EMBL" id="QEKK01000001">
    <property type="protein sequence ID" value="PVY59861.1"/>
    <property type="molecule type" value="Genomic_DNA"/>
</dbReference>
<feature type="transmembrane region" description="Helical" evidence="8">
    <location>
        <begin position="125"/>
        <end position="152"/>
    </location>
</feature>
<evidence type="ECO:0000256" key="5">
    <source>
        <dbReference type="ARBA" id="ARBA00022692"/>
    </source>
</evidence>
<sequence length="241" mass="25873">MDLVLIAAIALLGGTIQTVIGFGGGIVIMMILPFFLDMLHASAVSSASLLFLNYSLAFRFRSSISFRRLPLPLLIYIPCSAFAIFLAASLDLEVLVLVFGVFLIVLALYFMFADGRFTVRDSIPAAVVCSAISGLSSGLFGIGGPLMSVYFLSNSRSKEEYTGTIQLFFACTATVNLLIRIGKGIFTPALVPFTLVSMLGIAVGIQLGLRILRWINISMLTKVIYVALGATGVFTILSHLP</sequence>
<keyword evidence="3" id="KW-0813">Transport</keyword>
<comment type="similarity">
    <text evidence="2 8">Belongs to the 4-toluene sulfonate uptake permease (TSUP) (TC 2.A.102) family.</text>
</comment>
<feature type="transmembrane region" description="Helical" evidence="8">
    <location>
        <begin position="189"/>
        <end position="209"/>
    </location>
</feature>
<keyword evidence="7 8" id="KW-0472">Membrane</keyword>
<feature type="transmembrane region" description="Helical" evidence="8">
    <location>
        <begin position="215"/>
        <end position="237"/>
    </location>
</feature>
<dbReference type="GO" id="GO:0005886">
    <property type="term" value="C:plasma membrane"/>
    <property type="evidence" value="ECO:0007669"/>
    <property type="project" value="UniProtKB-SubCell"/>
</dbReference>
<evidence type="ECO:0000256" key="1">
    <source>
        <dbReference type="ARBA" id="ARBA00004651"/>
    </source>
</evidence>
<feature type="transmembrane region" description="Helical" evidence="8">
    <location>
        <begin position="31"/>
        <end position="57"/>
    </location>
</feature>
<comment type="caution">
    <text evidence="9">The sequence shown here is derived from an EMBL/GenBank/DDBJ whole genome shotgun (WGS) entry which is preliminary data.</text>
</comment>
<organism evidence="9 10">
    <name type="scientific">Intestinimonas butyriciproducens</name>
    <dbReference type="NCBI Taxonomy" id="1297617"/>
    <lineage>
        <taxon>Bacteria</taxon>
        <taxon>Bacillati</taxon>
        <taxon>Bacillota</taxon>
        <taxon>Clostridia</taxon>
        <taxon>Eubacteriales</taxon>
        <taxon>Intestinimonas</taxon>
    </lineage>
</organism>
<proteinExistence type="inferred from homology"/>
<evidence type="ECO:0000313" key="10">
    <source>
        <dbReference type="Proteomes" id="UP000245778"/>
    </source>
</evidence>
<evidence type="ECO:0000256" key="3">
    <source>
        <dbReference type="ARBA" id="ARBA00022448"/>
    </source>
</evidence>
<dbReference type="Proteomes" id="UP000245778">
    <property type="component" value="Unassembled WGS sequence"/>
</dbReference>
<keyword evidence="5 8" id="KW-0812">Transmembrane</keyword>
<reference evidence="9 10" key="1">
    <citation type="submission" date="2018-04" db="EMBL/GenBank/DDBJ databases">
        <title>Genomic Encyclopedia of Type Strains, Phase IV (KMG-IV): sequencing the most valuable type-strain genomes for metagenomic binning, comparative biology and taxonomic classification.</title>
        <authorList>
            <person name="Goeker M."/>
        </authorList>
    </citation>
    <scope>NUCLEOTIDE SEQUENCE [LARGE SCALE GENOMIC DNA]</scope>
    <source>
        <strain evidence="9 10">DSM 26588</strain>
    </source>
</reference>
<evidence type="ECO:0000256" key="4">
    <source>
        <dbReference type="ARBA" id="ARBA00022475"/>
    </source>
</evidence>
<dbReference type="Pfam" id="PF01925">
    <property type="entry name" value="TauE"/>
    <property type="match status" value="1"/>
</dbReference>
<name>A0A2U1CG37_9FIRM</name>